<evidence type="ECO:0000256" key="1">
    <source>
        <dbReference type="ARBA" id="ARBA00002510"/>
    </source>
</evidence>
<keyword evidence="12" id="KW-0170">Cobalt</keyword>
<keyword evidence="15" id="KW-1185">Reference proteome</keyword>
<keyword evidence="4 13" id="KW-0813">Transport</keyword>
<dbReference type="Pfam" id="PF03824">
    <property type="entry name" value="NicO"/>
    <property type="match status" value="1"/>
</dbReference>
<keyword evidence="9" id="KW-0406">Ion transport</keyword>
<keyword evidence="6" id="KW-0533">Nickel</keyword>
<comment type="subcellular location">
    <subcellularLocation>
        <location evidence="2 13">Cell membrane</location>
        <topology evidence="2 13">Multi-pass membrane protein</topology>
    </subcellularLocation>
</comment>
<evidence type="ECO:0000256" key="6">
    <source>
        <dbReference type="ARBA" id="ARBA00022596"/>
    </source>
</evidence>
<evidence type="ECO:0000256" key="12">
    <source>
        <dbReference type="ARBA" id="ARBA00023285"/>
    </source>
</evidence>
<evidence type="ECO:0000313" key="14">
    <source>
        <dbReference type="EMBL" id="UTJ07237.1"/>
    </source>
</evidence>
<keyword evidence="7 13" id="KW-0812">Transmembrane</keyword>
<dbReference type="InterPro" id="IPR011541">
    <property type="entry name" value="Ni/Co_transpt_high_affinity"/>
</dbReference>
<keyword evidence="5" id="KW-1003">Cell membrane</keyword>
<feature type="transmembrane region" description="Helical" evidence="13">
    <location>
        <begin position="247"/>
        <end position="265"/>
    </location>
</feature>
<comment type="function">
    <text evidence="1">Efflux system for nickel and cobalt.</text>
</comment>
<dbReference type="PANTHER" id="PTHR40659">
    <property type="entry name" value="NICKEL/COBALT EFFLUX SYSTEM RCNA"/>
    <property type="match status" value="1"/>
</dbReference>
<dbReference type="PANTHER" id="PTHR40659:SF1">
    <property type="entry name" value="NICKEL_COBALT EFFLUX SYSTEM RCNA"/>
    <property type="match status" value="1"/>
</dbReference>
<keyword evidence="11 13" id="KW-0472">Membrane</keyword>
<organism evidence="14 15">
    <name type="scientific">Arcobacter roscoffensis</name>
    <dbReference type="NCBI Taxonomy" id="2961520"/>
    <lineage>
        <taxon>Bacteria</taxon>
        <taxon>Pseudomonadati</taxon>
        <taxon>Campylobacterota</taxon>
        <taxon>Epsilonproteobacteria</taxon>
        <taxon>Campylobacterales</taxon>
        <taxon>Arcobacteraceae</taxon>
        <taxon>Arcobacter</taxon>
    </lineage>
</organism>
<dbReference type="InterPro" id="IPR051224">
    <property type="entry name" value="NiCoT_RcnA"/>
</dbReference>
<feature type="transmembrane region" description="Helical" evidence="13">
    <location>
        <begin position="286"/>
        <end position="314"/>
    </location>
</feature>
<evidence type="ECO:0000256" key="4">
    <source>
        <dbReference type="ARBA" id="ARBA00022448"/>
    </source>
</evidence>
<evidence type="ECO:0000256" key="11">
    <source>
        <dbReference type="ARBA" id="ARBA00023136"/>
    </source>
</evidence>
<gene>
    <name evidence="14" type="ORF">NJU99_03870</name>
</gene>
<keyword evidence="3" id="KW-0171">Cobalt transport</keyword>
<sequence length="487" mass="55244">MIRYILLILIFKGILFGCSLCSVYSPKTHVSVSIEANDKLIKNAQVKWVFAKEFTKELLNLYDTNLDATFDEKEIEVIQDALLAYIEPKNYLTHLTYSTKIEEVSRTLDIKKYKFNFIDGILSFDYEFDLNYEIKHNHKLYIEVYDDASYFIMLIDENNQNFNIPYELKKEMDYNSVTYTINAPSLATSETKEEVKQSASEVRKKEKNLIEKSLEEENVQKEETLLGGFVKKVKYYLVEIEKGEDNWALLFLLAVSFVYGIIHAMGPGHGKALAFSYFSTQKSSYFQAFIISLATAFIHIVGALILVVISIFLLQSVLNSFLDDSIKYITQTSAVLIMLLSMYILYRKLKKKSCACSACCSTEENKPMFSTTGNINFVQKSESKIHFNNERKKQDLIFVLTAGLIPCPGTVVLFVYAFILKTYFSVILASIAISLGMGLVIFASSFLGVSLNKVSAKSTKIINIVEVLAPIVMFALGLLLLLNADIF</sequence>
<dbReference type="InterPro" id="IPR010412">
    <property type="entry name" value="DUF1007"/>
</dbReference>
<feature type="transmembrane region" description="Helical" evidence="13">
    <location>
        <begin position="461"/>
        <end position="482"/>
    </location>
</feature>
<evidence type="ECO:0000256" key="8">
    <source>
        <dbReference type="ARBA" id="ARBA00022989"/>
    </source>
</evidence>
<dbReference type="RefSeq" id="WP_254577415.1">
    <property type="nucleotide sequence ID" value="NZ_CP100595.1"/>
</dbReference>
<feature type="transmembrane region" description="Helical" evidence="13">
    <location>
        <begin position="396"/>
        <end position="419"/>
    </location>
</feature>
<evidence type="ECO:0000313" key="15">
    <source>
        <dbReference type="Proteomes" id="UP001060012"/>
    </source>
</evidence>
<dbReference type="Pfam" id="PF06226">
    <property type="entry name" value="DUF1007"/>
    <property type="match status" value="1"/>
</dbReference>
<comment type="similarity">
    <text evidence="13">Belongs to the NiCoT transporter (TC 2.A.52) family.</text>
</comment>
<evidence type="ECO:0000256" key="10">
    <source>
        <dbReference type="ARBA" id="ARBA00023112"/>
    </source>
</evidence>
<keyword evidence="8 13" id="KW-1133">Transmembrane helix</keyword>
<evidence type="ECO:0000256" key="2">
    <source>
        <dbReference type="ARBA" id="ARBA00004651"/>
    </source>
</evidence>
<protein>
    <recommendedName>
        <fullName evidence="13">Nickel/cobalt efflux system</fullName>
    </recommendedName>
</protein>
<evidence type="ECO:0000256" key="9">
    <source>
        <dbReference type="ARBA" id="ARBA00023065"/>
    </source>
</evidence>
<evidence type="ECO:0000256" key="3">
    <source>
        <dbReference type="ARBA" id="ARBA00022426"/>
    </source>
</evidence>
<evidence type="ECO:0000256" key="7">
    <source>
        <dbReference type="ARBA" id="ARBA00022692"/>
    </source>
</evidence>
<proteinExistence type="inferred from homology"/>
<feature type="transmembrane region" description="Helical" evidence="13">
    <location>
        <begin position="425"/>
        <end position="449"/>
    </location>
</feature>
<dbReference type="EMBL" id="CP100595">
    <property type="protein sequence ID" value="UTJ07237.1"/>
    <property type="molecule type" value="Genomic_DNA"/>
</dbReference>
<keyword evidence="10" id="KW-0921">Nickel transport</keyword>
<reference evidence="14" key="1">
    <citation type="submission" date="2022-07" db="EMBL/GenBank/DDBJ databases">
        <title>Arcobacter roscoffensis sp. nov., a marine bacterium isolated from coastal seawater collected from Roscoff, France.</title>
        <authorList>
            <person name="Pascual J."/>
            <person name="Lepeaux C."/>
            <person name="Methner A."/>
            <person name="Overmann J."/>
        </authorList>
    </citation>
    <scope>NUCLEOTIDE SEQUENCE</scope>
    <source>
        <strain evidence="14">ARW1-2F2</strain>
    </source>
</reference>
<evidence type="ECO:0000256" key="5">
    <source>
        <dbReference type="ARBA" id="ARBA00022475"/>
    </source>
</evidence>
<feature type="transmembrane region" description="Helical" evidence="13">
    <location>
        <begin position="326"/>
        <end position="346"/>
    </location>
</feature>
<name>A0ABY5E5V1_9BACT</name>
<dbReference type="Proteomes" id="UP001060012">
    <property type="component" value="Chromosome"/>
</dbReference>
<accession>A0ABY5E5V1</accession>
<evidence type="ECO:0000256" key="13">
    <source>
        <dbReference type="RuleBase" id="RU362101"/>
    </source>
</evidence>